<dbReference type="Proteomes" id="UP000735302">
    <property type="component" value="Unassembled WGS sequence"/>
</dbReference>
<organism evidence="2 3">
    <name type="scientific">Plakobranchus ocellatus</name>
    <dbReference type="NCBI Taxonomy" id="259542"/>
    <lineage>
        <taxon>Eukaryota</taxon>
        <taxon>Metazoa</taxon>
        <taxon>Spiralia</taxon>
        <taxon>Lophotrochozoa</taxon>
        <taxon>Mollusca</taxon>
        <taxon>Gastropoda</taxon>
        <taxon>Heterobranchia</taxon>
        <taxon>Euthyneura</taxon>
        <taxon>Panpulmonata</taxon>
        <taxon>Sacoglossa</taxon>
        <taxon>Placobranchoidea</taxon>
        <taxon>Plakobranchidae</taxon>
        <taxon>Plakobranchus</taxon>
    </lineage>
</organism>
<keyword evidence="1" id="KW-0812">Transmembrane</keyword>
<reference evidence="2 3" key="1">
    <citation type="journal article" date="2021" name="Elife">
        <title>Chloroplast acquisition without the gene transfer in kleptoplastic sea slugs, Plakobranchus ocellatus.</title>
        <authorList>
            <person name="Maeda T."/>
            <person name="Takahashi S."/>
            <person name="Yoshida T."/>
            <person name="Shimamura S."/>
            <person name="Takaki Y."/>
            <person name="Nagai Y."/>
            <person name="Toyoda A."/>
            <person name="Suzuki Y."/>
            <person name="Arimoto A."/>
            <person name="Ishii H."/>
            <person name="Satoh N."/>
            <person name="Nishiyama T."/>
            <person name="Hasebe M."/>
            <person name="Maruyama T."/>
            <person name="Minagawa J."/>
            <person name="Obokata J."/>
            <person name="Shigenobu S."/>
        </authorList>
    </citation>
    <scope>NUCLEOTIDE SEQUENCE [LARGE SCALE GENOMIC DNA]</scope>
</reference>
<sequence length="108" mass="12072">MDHYSLTLGICLTFTTYRYTGLPCICCPDFNLCASEYEQSGLLFHSHRTRDDLGHVSAVWLQGSYVYIAYAAAYTVSGVYVMMMMRAPHSHLNRASPSRGSGLWLHAG</sequence>
<accession>A0AAV4BQS5</accession>
<dbReference type="EMBL" id="BLXT01005251">
    <property type="protein sequence ID" value="GFO21148.1"/>
    <property type="molecule type" value="Genomic_DNA"/>
</dbReference>
<evidence type="ECO:0000256" key="1">
    <source>
        <dbReference type="SAM" id="Phobius"/>
    </source>
</evidence>
<dbReference type="AlphaFoldDB" id="A0AAV4BQS5"/>
<evidence type="ECO:0000313" key="2">
    <source>
        <dbReference type="EMBL" id="GFO21148.1"/>
    </source>
</evidence>
<proteinExistence type="predicted"/>
<name>A0AAV4BQS5_9GAST</name>
<keyword evidence="1" id="KW-0472">Membrane</keyword>
<keyword evidence="1" id="KW-1133">Transmembrane helix</keyword>
<keyword evidence="3" id="KW-1185">Reference proteome</keyword>
<gene>
    <name evidence="2" type="ORF">PoB_004765300</name>
</gene>
<comment type="caution">
    <text evidence="2">The sequence shown here is derived from an EMBL/GenBank/DDBJ whole genome shotgun (WGS) entry which is preliminary data.</text>
</comment>
<feature type="transmembrane region" description="Helical" evidence="1">
    <location>
        <begin position="65"/>
        <end position="85"/>
    </location>
</feature>
<evidence type="ECO:0000313" key="3">
    <source>
        <dbReference type="Proteomes" id="UP000735302"/>
    </source>
</evidence>
<protein>
    <submittedName>
        <fullName evidence="2">Uncharacterized protein</fullName>
    </submittedName>
</protein>